<keyword evidence="2" id="KW-0342">GTP-binding</keyword>
<evidence type="ECO:0000256" key="2">
    <source>
        <dbReference type="ARBA" id="ARBA00023134"/>
    </source>
</evidence>
<dbReference type="Gene3D" id="3.40.50.300">
    <property type="entry name" value="P-loop containing nucleotide triphosphate hydrolases"/>
    <property type="match status" value="1"/>
</dbReference>
<dbReference type="RefSeq" id="XP_067803365.1">
    <property type="nucleotide sequence ID" value="XM_067946801.1"/>
</dbReference>
<dbReference type="PANTHER" id="PTHR23115">
    <property type="entry name" value="TRANSLATION FACTOR"/>
    <property type="match status" value="1"/>
</dbReference>
<protein>
    <submittedName>
        <fullName evidence="4">Bifunctional P-loop containing nucleoside triphosphate hydrolase/Translational (Tr)-type GTP-binding domain</fullName>
    </submittedName>
</protein>
<keyword evidence="5" id="KW-1185">Reference proteome</keyword>
<dbReference type="KEGG" id="bdw:94336068"/>
<evidence type="ECO:0000259" key="3">
    <source>
        <dbReference type="Pfam" id="PF00009"/>
    </source>
</evidence>
<feature type="domain" description="Tr-type G" evidence="3">
    <location>
        <begin position="70"/>
        <end position="251"/>
    </location>
</feature>
<dbReference type="GO" id="GO:0005525">
    <property type="term" value="F:GTP binding"/>
    <property type="evidence" value="ECO:0007669"/>
    <property type="project" value="UniProtKB-KW"/>
</dbReference>
<dbReference type="InterPro" id="IPR027417">
    <property type="entry name" value="P-loop_NTPase"/>
</dbReference>
<proteinExistence type="predicted"/>
<comment type="caution">
    <text evidence="4">The sequence shown here is derived from an EMBL/GenBank/DDBJ whole genome shotgun (WGS) entry which is preliminary data.</text>
</comment>
<organism evidence="4 5">
    <name type="scientific">Babesia duncani</name>
    <dbReference type="NCBI Taxonomy" id="323732"/>
    <lineage>
        <taxon>Eukaryota</taxon>
        <taxon>Sar</taxon>
        <taxon>Alveolata</taxon>
        <taxon>Apicomplexa</taxon>
        <taxon>Aconoidasida</taxon>
        <taxon>Piroplasmida</taxon>
        <taxon>Babesiidae</taxon>
        <taxon>Babesia</taxon>
    </lineage>
</organism>
<keyword evidence="4" id="KW-0378">Hydrolase</keyword>
<dbReference type="InterPro" id="IPR000795">
    <property type="entry name" value="T_Tr_GTP-bd_dom"/>
</dbReference>
<dbReference type="Proteomes" id="UP001214638">
    <property type="component" value="Unassembled WGS sequence"/>
</dbReference>
<keyword evidence="1" id="KW-0547">Nucleotide-binding</keyword>
<reference evidence="4" key="1">
    <citation type="journal article" date="2023" name="Nat. Microbiol.">
        <title>Babesia duncani multi-omics identifies virulence factors and drug targets.</title>
        <authorList>
            <person name="Singh P."/>
            <person name="Lonardi S."/>
            <person name="Liang Q."/>
            <person name="Vydyam P."/>
            <person name="Khabirova E."/>
            <person name="Fang T."/>
            <person name="Gihaz S."/>
            <person name="Thekkiniath J."/>
            <person name="Munshi M."/>
            <person name="Abel S."/>
            <person name="Ciampossin L."/>
            <person name="Batugedara G."/>
            <person name="Gupta M."/>
            <person name="Lu X.M."/>
            <person name="Lenz T."/>
            <person name="Chakravarty S."/>
            <person name="Cornillot E."/>
            <person name="Hu Y."/>
            <person name="Ma W."/>
            <person name="Gonzalez L.M."/>
            <person name="Sanchez S."/>
            <person name="Estrada K."/>
            <person name="Sanchez-Flores A."/>
            <person name="Montero E."/>
            <person name="Harb O.S."/>
            <person name="Le Roch K.G."/>
            <person name="Mamoun C.B."/>
        </authorList>
    </citation>
    <scope>NUCLEOTIDE SEQUENCE</scope>
    <source>
        <strain evidence="4">WA1</strain>
    </source>
</reference>
<dbReference type="EMBL" id="JALLKP010000002">
    <property type="protein sequence ID" value="KAK2196523.1"/>
    <property type="molecule type" value="Genomic_DNA"/>
</dbReference>
<dbReference type="GeneID" id="94336068"/>
<gene>
    <name evidence="4" type="ORF">BdWA1_001770</name>
</gene>
<name>A0AAD9UNX5_9APIC</name>
<evidence type="ECO:0000313" key="4">
    <source>
        <dbReference type="EMBL" id="KAK2196523.1"/>
    </source>
</evidence>
<dbReference type="Pfam" id="PF00009">
    <property type="entry name" value="GTP_EFTU"/>
    <property type="match status" value="1"/>
</dbReference>
<accession>A0AAD9UNX5</accession>
<dbReference type="PRINTS" id="PR00315">
    <property type="entry name" value="ELONGATNFCT"/>
</dbReference>
<dbReference type="SUPFAM" id="SSF52540">
    <property type="entry name" value="P-loop containing nucleoside triphosphate hydrolases"/>
    <property type="match status" value="1"/>
</dbReference>
<dbReference type="GO" id="GO:0003924">
    <property type="term" value="F:GTPase activity"/>
    <property type="evidence" value="ECO:0007669"/>
    <property type="project" value="InterPro"/>
</dbReference>
<evidence type="ECO:0000313" key="5">
    <source>
        <dbReference type="Proteomes" id="UP001214638"/>
    </source>
</evidence>
<evidence type="ECO:0000256" key="1">
    <source>
        <dbReference type="ARBA" id="ARBA00022741"/>
    </source>
</evidence>
<sequence length="525" mass="59252">MGSRKKGKSLIDPNWENDDFYMSDSDGYIVFEDSDKITPGPKPISQPLAPSEPVSQCVNSQQLENCCFPLNVVVCGLVDAGKSTMLGHLLSLTNSVKGRMTNQQNYAWILDQGNDERSRGLTIDATKCVIYHKYGDPQVELKINLIDTPGHEELKTNFLHGAIFAEVAVVVLDVRDMLESDRISQELQERLFSLYLLGIREYIICLNKIDLVQYNCESFILAKDNLMFNLRGYLDAHFEYIPICSTLGLNLVQHDFRLEYYHGPTLLRAFEQIHERRPLEPKLDIRRQNALYCHIFDLDGMGKNSKATVFVEMNLINPGSTLIALPGGVAVDCMGSNVDTIELPRTNGAIKRRYYVNDFVTDVLLKGATMEMLTGAHLLVDAYTYNRLKEDPVSRANSLWKVQRLFAFVMSSKFYKQGLCTGYDVELMVGYERMSASVIKVSHLMGDRRSLSYCIPPGDFGIVELQCTSPVFAYPVDASILKYRDLREIISPQLHPTKDLYIPILGRLLIKKGCSIIAGGIILRE</sequence>
<dbReference type="InterPro" id="IPR050100">
    <property type="entry name" value="TRAFAC_GTPase_members"/>
</dbReference>
<dbReference type="AlphaFoldDB" id="A0AAD9UNX5"/>